<dbReference type="RefSeq" id="WP_104371078.1">
    <property type="nucleotide sequence ID" value="NZ_BFAV01000042.1"/>
</dbReference>
<keyword evidence="3" id="KW-1185">Reference proteome</keyword>
<dbReference type="InterPro" id="IPR041854">
    <property type="entry name" value="BFD-like_2Fe2S-bd_dom_sf"/>
</dbReference>
<dbReference type="PANTHER" id="PTHR42720:SF1">
    <property type="entry name" value="GLYCEROL 3-PHOSPHATE OXIDASE"/>
    <property type="match status" value="1"/>
</dbReference>
<dbReference type="Proteomes" id="UP000239549">
    <property type="component" value="Unassembled WGS sequence"/>
</dbReference>
<dbReference type="InterPro" id="IPR052745">
    <property type="entry name" value="G3P_Oxidase/Oxidoreductase"/>
</dbReference>
<feature type="domain" description="BFD-like [2Fe-2S]-binding" evidence="1">
    <location>
        <begin position="6"/>
        <end position="57"/>
    </location>
</feature>
<gene>
    <name evidence="2" type="ORF">DCCM_0771</name>
</gene>
<comment type="caution">
    <text evidence="2">The sequence shown here is derived from an EMBL/GenBank/DDBJ whole genome shotgun (WGS) entry which is preliminary data.</text>
</comment>
<accession>A0A2L2X8R3</accession>
<dbReference type="AlphaFoldDB" id="A0A2L2X8R3"/>
<dbReference type="EMBL" id="BFAV01000042">
    <property type="protein sequence ID" value="GBF32575.1"/>
    <property type="molecule type" value="Genomic_DNA"/>
</dbReference>
<organism evidence="2 3">
    <name type="scientific">Desulfocucumis palustris</name>
    <dbReference type="NCBI Taxonomy" id="1898651"/>
    <lineage>
        <taxon>Bacteria</taxon>
        <taxon>Bacillati</taxon>
        <taxon>Bacillota</taxon>
        <taxon>Clostridia</taxon>
        <taxon>Eubacteriales</taxon>
        <taxon>Desulfocucumaceae</taxon>
        <taxon>Desulfocucumis</taxon>
    </lineage>
</organism>
<dbReference type="InterPro" id="IPR007419">
    <property type="entry name" value="BFD-like_2Fe2S-bd_dom"/>
</dbReference>
<name>A0A2L2X8R3_9FIRM</name>
<proteinExistence type="predicted"/>
<dbReference type="Pfam" id="PF04324">
    <property type="entry name" value="Fer2_BFD"/>
    <property type="match status" value="1"/>
</dbReference>
<dbReference type="Gene3D" id="1.10.10.1100">
    <property type="entry name" value="BFD-like [2Fe-2S]-binding domain"/>
    <property type="match status" value="1"/>
</dbReference>
<dbReference type="CDD" id="cd19946">
    <property type="entry name" value="GlpA-like_Fer2_BFD-like"/>
    <property type="match status" value="1"/>
</dbReference>
<evidence type="ECO:0000259" key="1">
    <source>
        <dbReference type="Pfam" id="PF04324"/>
    </source>
</evidence>
<protein>
    <submittedName>
        <fullName evidence="2">FAD-dependent pyridine nucleotide-disulphide oxidoreductase</fullName>
    </submittedName>
</protein>
<evidence type="ECO:0000313" key="2">
    <source>
        <dbReference type="EMBL" id="GBF32575.1"/>
    </source>
</evidence>
<sequence length="90" mass="9595">MDHNLIVCRCEEVTLGEIIQAVEEGASTVSGVKKRTRACMGMCQGRVCQPLIKAVLAQKMESAGNENEIAPSTVRPPARSVLLGEIAGEN</sequence>
<evidence type="ECO:0000313" key="3">
    <source>
        <dbReference type="Proteomes" id="UP000239549"/>
    </source>
</evidence>
<dbReference type="OrthoDB" id="9801699at2"/>
<reference evidence="3" key="1">
    <citation type="submission" date="2018-02" db="EMBL/GenBank/DDBJ databases">
        <title>Genome sequence of Desulfocucumis palustris strain NAW-5.</title>
        <authorList>
            <person name="Watanabe M."/>
            <person name="Kojima H."/>
            <person name="Fukui M."/>
        </authorList>
    </citation>
    <scope>NUCLEOTIDE SEQUENCE [LARGE SCALE GENOMIC DNA]</scope>
    <source>
        <strain evidence="3">NAW-5</strain>
    </source>
</reference>
<dbReference type="PANTHER" id="PTHR42720">
    <property type="entry name" value="GLYCEROL-3-PHOSPHATE DEHYDROGENASE"/>
    <property type="match status" value="1"/>
</dbReference>